<comment type="subcellular location">
    <subcellularLocation>
        <location evidence="1">Cytoplasmic vesicle</location>
        <location evidence="1">Autophagosome</location>
    </subcellularLocation>
</comment>
<dbReference type="Pfam" id="PF00569">
    <property type="entry name" value="ZZ"/>
    <property type="match status" value="1"/>
</dbReference>
<keyword evidence="4" id="KW-0862">Zinc</keyword>
<dbReference type="SUPFAM" id="SSF46934">
    <property type="entry name" value="UBA-like"/>
    <property type="match status" value="1"/>
</dbReference>
<feature type="region of interest" description="Disordered" evidence="8">
    <location>
        <begin position="755"/>
        <end position="779"/>
    </location>
</feature>
<feature type="region of interest" description="Disordered" evidence="8">
    <location>
        <begin position="532"/>
        <end position="557"/>
    </location>
</feature>
<accession>A0AAV4W4B2</accession>
<gene>
    <name evidence="11" type="primary">NBR1</name>
    <name evidence="11" type="ORF">CDAR_448091</name>
</gene>
<keyword evidence="6" id="KW-0968">Cytoplasmic vesicle</keyword>
<dbReference type="PANTHER" id="PTHR20930:SF2">
    <property type="entry name" value="NEXT TO BRCA1 GENE 1 PROTEIN"/>
    <property type="match status" value="1"/>
</dbReference>
<evidence type="ECO:0000259" key="10">
    <source>
        <dbReference type="PROSITE" id="PS50135"/>
    </source>
</evidence>
<evidence type="ECO:0000256" key="4">
    <source>
        <dbReference type="ARBA" id="ARBA00022833"/>
    </source>
</evidence>
<dbReference type="Gene3D" id="1.10.8.10">
    <property type="entry name" value="DNA helicase RuvA subunit, C-terminal domain"/>
    <property type="match status" value="1"/>
</dbReference>
<dbReference type="PANTHER" id="PTHR20930">
    <property type="entry name" value="OVARIAN CARCINOMA ANTIGEN CA125-RELATED"/>
    <property type="match status" value="1"/>
</dbReference>
<dbReference type="InterPro" id="IPR015940">
    <property type="entry name" value="UBA"/>
</dbReference>
<dbReference type="AlphaFoldDB" id="A0AAV4W4B2"/>
<dbReference type="InterPro" id="IPR043145">
    <property type="entry name" value="Znf_ZZ_sf"/>
</dbReference>
<dbReference type="CDD" id="cd14319">
    <property type="entry name" value="UBA_NBR1"/>
    <property type="match status" value="1"/>
</dbReference>
<evidence type="ECO:0000256" key="8">
    <source>
        <dbReference type="SAM" id="MobiDB-lite"/>
    </source>
</evidence>
<dbReference type="InterPro" id="IPR032350">
    <property type="entry name" value="Nbr1_FW"/>
</dbReference>
<proteinExistence type="predicted"/>
<name>A0AAV4W4B2_9ARAC</name>
<dbReference type="GO" id="GO:0005776">
    <property type="term" value="C:autophagosome"/>
    <property type="evidence" value="ECO:0007669"/>
    <property type="project" value="UniProtKB-SubCell"/>
</dbReference>
<evidence type="ECO:0000256" key="6">
    <source>
        <dbReference type="ARBA" id="ARBA00023329"/>
    </source>
</evidence>
<dbReference type="InterPro" id="IPR001487">
    <property type="entry name" value="Bromodomain"/>
</dbReference>
<feature type="domain" description="UBA" evidence="9">
    <location>
        <begin position="914"/>
        <end position="961"/>
    </location>
</feature>
<dbReference type="Proteomes" id="UP001054837">
    <property type="component" value="Unassembled WGS sequence"/>
</dbReference>
<dbReference type="InterPro" id="IPR013783">
    <property type="entry name" value="Ig-like_fold"/>
</dbReference>
<feature type="domain" description="ZZ-type" evidence="10">
    <location>
        <begin position="192"/>
        <end position="244"/>
    </location>
</feature>
<feature type="compositionally biased region" description="Polar residues" evidence="8">
    <location>
        <begin position="592"/>
        <end position="602"/>
    </location>
</feature>
<evidence type="ECO:0000256" key="5">
    <source>
        <dbReference type="ARBA" id="ARBA00023117"/>
    </source>
</evidence>
<evidence type="ECO:0000313" key="11">
    <source>
        <dbReference type="EMBL" id="GIY77381.1"/>
    </source>
</evidence>
<keyword evidence="2" id="KW-0479">Metal-binding</keyword>
<dbReference type="FunFam" id="2.60.40.10:FF:000199">
    <property type="entry name" value="next to BRCA1 gene 1 protein-like"/>
    <property type="match status" value="1"/>
</dbReference>
<organism evidence="11 12">
    <name type="scientific">Caerostris darwini</name>
    <dbReference type="NCBI Taxonomy" id="1538125"/>
    <lineage>
        <taxon>Eukaryota</taxon>
        <taxon>Metazoa</taxon>
        <taxon>Ecdysozoa</taxon>
        <taxon>Arthropoda</taxon>
        <taxon>Chelicerata</taxon>
        <taxon>Arachnida</taxon>
        <taxon>Araneae</taxon>
        <taxon>Araneomorphae</taxon>
        <taxon>Entelegynae</taxon>
        <taxon>Araneoidea</taxon>
        <taxon>Araneidae</taxon>
        <taxon>Caerostris</taxon>
    </lineage>
</organism>
<dbReference type="PROSITE" id="PS01357">
    <property type="entry name" value="ZF_ZZ_1"/>
    <property type="match status" value="1"/>
</dbReference>
<dbReference type="EMBL" id="BPLQ01014115">
    <property type="protein sequence ID" value="GIY77381.1"/>
    <property type="molecule type" value="Genomic_DNA"/>
</dbReference>
<comment type="caution">
    <text evidence="11">The sequence shown here is derived from an EMBL/GenBank/DDBJ whole genome shotgun (WGS) entry which is preliminary data.</text>
</comment>
<dbReference type="InterPro" id="IPR009060">
    <property type="entry name" value="UBA-like_sf"/>
</dbReference>
<dbReference type="SMART" id="SM00291">
    <property type="entry name" value="ZnF_ZZ"/>
    <property type="match status" value="1"/>
</dbReference>
<evidence type="ECO:0000256" key="2">
    <source>
        <dbReference type="ARBA" id="ARBA00022723"/>
    </source>
</evidence>
<protein>
    <submittedName>
        <fullName evidence="11">Next to BRCA1 gene 1 protein</fullName>
    </submittedName>
</protein>
<reference evidence="11 12" key="1">
    <citation type="submission" date="2021-06" db="EMBL/GenBank/DDBJ databases">
        <title>Caerostris darwini draft genome.</title>
        <authorList>
            <person name="Kono N."/>
            <person name="Arakawa K."/>
        </authorList>
    </citation>
    <scope>NUCLEOTIDE SEQUENCE [LARGE SCALE GENOMIC DNA]</scope>
</reference>
<dbReference type="PROSITE" id="PS50030">
    <property type="entry name" value="UBA"/>
    <property type="match status" value="1"/>
</dbReference>
<dbReference type="FunFam" id="3.30.60.90:FF:000007">
    <property type="entry name" value="Next to BRCA1 gene 1 protein"/>
    <property type="match status" value="1"/>
</dbReference>
<dbReference type="GO" id="GO:0008270">
    <property type="term" value="F:zinc ion binding"/>
    <property type="evidence" value="ECO:0007669"/>
    <property type="project" value="UniProtKB-KW"/>
</dbReference>
<dbReference type="CDD" id="cd02340">
    <property type="entry name" value="ZZ_NBR1_like"/>
    <property type="match status" value="1"/>
</dbReference>
<dbReference type="InterPro" id="IPR000433">
    <property type="entry name" value="Znf_ZZ"/>
</dbReference>
<dbReference type="SUPFAM" id="SSF47370">
    <property type="entry name" value="Bromodomain"/>
    <property type="match status" value="1"/>
</dbReference>
<keyword evidence="3 7" id="KW-0863">Zinc-finger</keyword>
<evidence type="ECO:0000256" key="3">
    <source>
        <dbReference type="ARBA" id="ARBA00022771"/>
    </source>
</evidence>
<dbReference type="Gene3D" id="2.60.40.10">
    <property type="entry name" value="Immunoglobulins"/>
    <property type="match status" value="1"/>
</dbReference>
<dbReference type="SUPFAM" id="SSF57850">
    <property type="entry name" value="RING/U-box"/>
    <property type="match status" value="1"/>
</dbReference>
<dbReference type="Pfam" id="PF16158">
    <property type="entry name" value="N_BRCA1_IG"/>
    <property type="match status" value="1"/>
</dbReference>
<evidence type="ECO:0000259" key="9">
    <source>
        <dbReference type="PROSITE" id="PS50030"/>
    </source>
</evidence>
<dbReference type="CDD" id="cd14947">
    <property type="entry name" value="NBR1_like"/>
    <property type="match status" value="1"/>
</dbReference>
<dbReference type="InterPro" id="IPR036427">
    <property type="entry name" value="Bromodomain-like_sf"/>
</dbReference>
<dbReference type="Gene3D" id="3.30.60.90">
    <property type="match status" value="1"/>
</dbReference>
<feature type="compositionally biased region" description="Low complexity" evidence="8">
    <location>
        <begin position="763"/>
        <end position="777"/>
    </location>
</feature>
<dbReference type="GO" id="GO:0031410">
    <property type="term" value="C:cytoplasmic vesicle"/>
    <property type="evidence" value="ECO:0007669"/>
    <property type="project" value="UniProtKB-KW"/>
</dbReference>
<feature type="region of interest" description="Disordered" evidence="8">
    <location>
        <begin position="105"/>
        <end position="130"/>
    </location>
</feature>
<sequence length="980" mass="109582">MRITATIIDEDLCACVTPSKQADTSKHGEKKYKDAYANWLIKNFAGKHKKRMAEFLLKKNPEPIRKDLNHYYHKVNEMTRKFKNLHLSDALSLHENSYPILETASTSKQTEKTSEIPPCEGTEMDLPPEWFTDGDPPPRYLQPYLLKMKNEIKKEILEELLQGSQGELPTIKPGATAKVVENQSDFQGEVIHTGIFCDNCDQLIHGIRYKCGNCSDFDLCQECESLPNIHNKNHIFLKIRYPVALKMYLKQLNQDIVTCPNPAKVYLNSRSRQSKKLYEAKFVCDETIPDSTVLPPSTKFVKSWRVVNSGTRVWTHATKLHLIQGNMALTPVSDYVDVPHLKPGEEGIVSVLFTTPSYPGVFRSHWNFCHKSRPFGDIVWCHIVVVSPEEVQNATSGKQINKMIISSKKSKMTEQMKYCHFILAELLDKKNEVYAKPFYKSVFRDHFPEENHKTLLCLDDIKAKLDDSKYTSPEDFAVELRRMFTDCINCCPGKEVVIGAKKLQDIFEMLYAMMPDATKKVPVPLVKTEVSIDSSESSSTDSEEDNKQEIQQLPDIKEGKKDEVSCIEQVLTAVKKEHERGNMVPRKLVVSSHTTTPNNTPFDLTPPKSPDHHATSMKEVHNMAADNSSLVKDSENEDDDCSVLSLGSSESDAEFVVIPMPKCFNLAESYVSQHMPHWFQDLPPVTATNHPGKNMHKVIQMGDQEIGVISAESMHNCAAKTAGTVSQETGVPEVSFIPCVSAVLEMIEGKKTQHKHVSVGTDGSSSEVSIIESGSNSPTIENATQTIESIHINLSSESATNAFEIDKVEVHVDSSPTMENIQQEQIEIEEQSEDIAISTTFPKFPVEFVNSTYDPSPASNEERTVQVLPEGLVTGALSAAASVFNTAKAVISTMQQPRNSAGACLSQELPSVASRNETHPTVLNPMNQLIEMGFCNRQQNEDLLAKHNGDVALVVAELVNLNDNDWYASRHIPSPPPCFD</sequence>
<evidence type="ECO:0000256" key="7">
    <source>
        <dbReference type="PROSITE-ProRule" id="PRU00228"/>
    </source>
</evidence>
<evidence type="ECO:0000256" key="1">
    <source>
        <dbReference type="ARBA" id="ARBA00004419"/>
    </source>
</evidence>
<feature type="region of interest" description="Disordered" evidence="8">
    <location>
        <begin position="592"/>
        <end position="613"/>
    </location>
</feature>
<evidence type="ECO:0000313" key="12">
    <source>
        <dbReference type="Proteomes" id="UP001054837"/>
    </source>
</evidence>
<dbReference type="SMART" id="SM00297">
    <property type="entry name" value="BROMO"/>
    <property type="match status" value="1"/>
</dbReference>
<keyword evidence="12" id="KW-1185">Reference proteome</keyword>
<keyword evidence="5" id="KW-0103">Bromodomain</keyword>
<dbReference type="Pfam" id="PF00439">
    <property type="entry name" value="Bromodomain"/>
    <property type="match status" value="1"/>
</dbReference>
<dbReference type="GO" id="GO:0016236">
    <property type="term" value="P:macroautophagy"/>
    <property type="evidence" value="ECO:0007669"/>
    <property type="project" value="TreeGrafter"/>
</dbReference>
<dbReference type="PROSITE" id="PS50135">
    <property type="entry name" value="ZF_ZZ_2"/>
    <property type="match status" value="1"/>
</dbReference>
<dbReference type="GO" id="GO:0043130">
    <property type="term" value="F:ubiquitin binding"/>
    <property type="evidence" value="ECO:0007669"/>
    <property type="project" value="TreeGrafter"/>
</dbReference>
<dbReference type="GO" id="GO:0000407">
    <property type="term" value="C:phagophore assembly site"/>
    <property type="evidence" value="ECO:0007669"/>
    <property type="project" value="TreeGrafter"/>
</dbReference>
<dbReference type="Gene3D" id="1.20.920.10">
    <property type="entry name" value="Bromodomain-like"/>
    <property type="match status" value="1"/>
</dbReference>
<dbReference type="GO" id="GO:0070013">
    <property type="term" value="C:intracellular organelle lumen"/>
    <property type="evidence" value="ECO:0007669"/>
    <property type="project" value="UniProtKB-ARBA"/>
</dbReference>